<organism evidence="1 2">
    <name type="scientific">Mollisia scopiformis</name>
    <name type="common">Conifer needle endophyte fungus</name>
    <name type="synonym">Phialocephala scopiformis</name>
    <dbReference type="NCBI Taxonomy" id="149040"/>
    <lineage>
        <taxon>Eukaryota</taxon>
        <taxon>Fungi</taxon>
        <taxon>Dikarya</taxon>
        <taxon>Ascomycota</taxon>
        <taxon>Pezizomycotina</taxon>
        <taxon>Leotiomycetes</taxon>
        <taxon>Helotiales</taxon>
        <taxon>Mollisiaceae</taxon>
        <taxon>Mollisia</taxon>
    </lineage>
</organism>
<dbReference type="InParanoid" id="A0A194XAI7"/>
<dbReference type="OrthoDB" id="2897099at2759"/>
<reference evidence="1 2" key="1">
    <citation type="submission" date="2015-10" db="EMBL/GenBank/DDBJ databases">
        <title>Full genome of DAOMC 229536 Phialocephala scopiformis, a fungal endophyte of spruce producing the potent anti-insectan compound rugulosin.</title>
        <authorList>
            <consortium name="DOE Joint Genome Institute"/>
            <person name="Walker A.K."/>
            <person name="Frasz S.L."/>
            <person name="Seifert K.A."/>
            <person name="Miller J.D."/>
            <person name="Mondo S.J."/>
            <person name="Labutti K."/>
            <person name="Lipzen A."/>
            <person name="Dockter R."/>
            <person name="Kennedy M."/>
            <person name="Grigoriev I.V."/>
            <person name="Spatafora J.W."/>
        </authorList>
    </citation>
    <scope>NUCLEOTIDE SEQUENCE [LARGE SCALE GENOMIC DNA]</scope>
    <source>
        <strain evidence="1 2">CBS 120377</strain>
    </source>
</reference>
<keyword evidence="2" id="KW-1185">Reference proteome</keyword>
<proteinExistence type="predicted"/>
<protein>
    <submittedName>
        <fullName evidence="1">Uncharacterized protein</fullName>
    </submittedName>
</protein>
<dbReference type="GeneID" id="28832296"/>
<dbReference type="AlphaFoldDB" id="A0A194XAI7"/>
<name>A0A194XAI7_MOLSC</name>
<accession>A0A194XAI7</accession>
<dbReference type="KEGG" id="psco:LY89DRAFT_782348"/>
<gene>
    <name evidence="1" type="ORF">LY89DRAFT_782348</name>
</gene>
<dbReference type="EMBL" id="KQ947415">
    <property type="protein sequence ID" value="KUJ17159.1"/>
    <property type="molecule type" value="Genomic_DNA"/>
</dbReference>
<evidence type="ECO:0000313" key="1">
    <source>
        <dbReference type="EMBL" id="KUJ17159.1"/>
    </source>
</evidence>
<dbReference type="Proteomes" id="UP000070700">
    <property type="component" value="Unassembled WGS sequence"/>
</dbReference>
<dbReference type="RefSeq" id="XP_018071514.1">
    <property type="nucleotide sequence ID" value="XM_018222570.1"/>
</dbReference>
<evidence type="ECO:0000313" key="2">
    <source>
        <dbReference type="Proteomes" id="UP000070700"/>
    </source>
</evidence>
<sequence>MPLPDLIAEFASGLEAATRAIYHSEQEICTPTNLARVVQIYSNITFDLEALSVKERNVALATTVRQSANTGGWLQGWKCLVESCPGCGVHEEMLRDVEIGVQAFQKVEVATKHRPAIHDIHLTVVSEPKPGRIDQLGPKSLGGKFWEGDLVYLKEYEAWCGPAELLMGPCVFFAWIGICKKVPRFNDPKMLEAFWTAQMLGIVDYDLDQDDSNIKTKKFKEAMERTAKMGAENEAMRGVAWTGLLTMDQQTYNRQVQYKWVAEGKGCFVTGPSEISPYEYLRAGVADCASLTPFAHQTAAEYIPSRKGMFLAVLNSNLHDLIYDMGSSSRISCAGYAFASGSFEHDLPQAFIVSTMDAAAEACLNGPADQSVLYGNNTNFVACLWNLFNIRYRTWERLIKYTRLLQRSNSPVASKILNHAKQNMVFPAVDIEADVEVAFKSCLEPANANKLVPRALHTSVYTIPSPVETLAQCKGFYLPGLCESCKDALEENIYREDTIQTIKGIPQFILNGVPVTLAAAVRRASIWATSDKCCDGCACVVGEWTNSISDRVTVASMQSEQRLSPRDWLLECYAIGCVAFSPLRLISITGGFDAFVDIRFEPGAMGEHRDIVDC</sequence>